<proteinExistence type="inferred from homology"/>
<comment type="pathway">
    <text evidence="9">Amino-acid biosynthesis; L-histidine biosynthesis; L-histidine from 5-phospho-alpha-D-ribose 1-diphosphate: step 7/9.</text>
</comment>
<evidence type="ECO:0000256" key="4">
    <source>
        <dbReference type="ARBA" id="ARBA00022576"/>
    </source>
</evidence>
<keyword evidence="4 9" id="KW-0032">Aminotransferase</keyword>
<evidence type="ECO:0000256" key="1">
    <source>
        <dbReference type="ARBA" id="ARBA00001933"/>
    </source>
</evidence>
<dbReference type="Pfam" id="PF00155">
    <property type="entry name" value="Aminotran_1_2"/>
    <property type="match status" value="1"/>
</dbReference>
<evidence type="ECO:0000256" key="7">
    <source>
        <dbReference type="ARBA" id="ARBA00022898"/>
    </source>
</evidence>
<feature type="modified residue" description="N6-(pyridoxal phosphate)lysine" evidence="9">
    <location>
        <position position="211"/>
    </location>
</feature>
<dbReference type="GO" id="GO:0000105">
    <property type="term" value="P:L-histidine biosynthetic process"/>
    <property type="evidence" value="ECO:0007669"/>
    <property type="project" value="UniProtKB-UniRule"/>
</dbReference>
<evidence type="ECO:0000313" key="11">
    <source>
        <dbReference type="EMBL" id="MBC8534398.1"/>
    </source>
</evidence>
<feature type="domain" description="Aminotransferase class I/classII large" evidence="10">
    <location>
        <begin position="23"/>
        <end position="344"/>
    </location>
</feature>
<dbReference type="GO" id="GO:0004400">
    <property type="term" value="F:histidinol-phosphate transaminase activity"/>
    <property type="evidence" value="ECO:0007669"/>
    <property type="project" value="UniProtKB-UniRule"/>
</dbReference>
<comment type="caution">
    <text evidence="11">The sequence shown here is derived from an EMBL/GenBank/DDBJ whole genome shotgun (WGS) entry which is preliminary data.</text>
</comment>
<keyword evidence="5 9" id="KW-0028">Amino-acid biosynthesis</keyword>
<accession>A0A926D9P0</accession>
<comment type="cofactor">
    <cofactor evidence="1 9">
        <name>pyridoxal 5'-phosphate</name>
        <dbReference type="ChEBI" id="CHEBI:597326"/>
    </cofactor>
</comment>
<comment type="similarity">
    <text evidence="2 9">Belongs to the class-II pyridoxal-phosphate-dependent aminotransferase family. Histidinol-phosphate aminotransferase subfamily.</text>
</comment>
<name>A0A926D9P0_9FIRM</name>
<keyword evidence="6 9" id="KW-0808">Transferase</keyword>
<dbReference type="CDD" id="cd00609">
    <property type="entry name" value="AAT_like"/>
    <property type="match status" value="1"/>
</dbReference>
<evidence type="ECO:0000256" key="8">
    <source>
        <dbReference type="ARBA" id="ARBA00023102"/>
    </source>
</evidence>
<organism evidence="11 12">
    <name type="scientific">Yeguia hominis</name>
    <dbReference type="NCBI Taxonomy" id="2763662"/>
    <lineage>
        <taxon>Bacteria</taxon>
        <taxon>Bacillati</taxon>
        <taxon>Bacillota</taxon>
        <taxon>Clostridia</taxon>
        <taxon>Eubacteriales</taxon>
        <taxon>Yeguiaceae</taxon>
        <taxon>Yeguia</taxon>
    </lineage>
</organism>
<dbReference type="PANTHER" id="PTHR42885:SF2">
    <property type="entry name" value="HISTIDINOL-PHOSPHATE AMINOTRANSFERASE"/>
    <property type="match status" value="1"/>
</dbReference>
<evidence type="ECO:0000256" key="2">
    <source>
        <dbReference type="ARBA" id="ARBA00007970"/>
    </source>
</evidence>
<evidence type="ECO:0000256" key="5">
    <source>
        <dbReference type="ARBA" id="ARBA00022605"/>
    </source>
</evidence>
<protein>
    <recommendedName>
        <fullName evidence="9">Histidinol-phosphate aminotransferase</fullName>
        <ecNumber evidence="9">2.6.1.9</ecNumber>
    </recommendedName>
    <alternativeName>
        <fullName evidence="9">Imidazole acetol-phosphate transaminase</fullName>
    </alternativeName>
</protein>
<dbReference type="Proteomes" id="UP000651482">
    <property type="component" value="Unassembled WGS sequence"/>
</dbReference>
<evidence type="ECO:0000259" key="10">
    <source>
        <dbReference type="Pfam" id="PF00155"/>
    </source>
</evidence>
<dbReference type="Gene3D" id="3.40.640.10">
    <property type="entry name" value="Type I PLP-dependent aspartate aminotransferase-like (Major domain)"/>
    <property type="match status" value="1"/>
</dbReference>
<dbReference type="EC" id="2.6.1.9" evidence="9"/>
<dbReference type="NCBIfam" id="TIGR01141">
    <property type="entry name" value="hisC"/>
    <property type="match status" value="1"/>
</dbReference>
<keyword evidence="12" id="KW-1185">Reference proteome</keyword>
<evidence type="ECO:0000256" key="6">
    <source>
        <dbReference type="ARBA" id="ARBA00022679"/>
    </source>
</evidence>
<dbReference type="PANTHER" id="PTHR42885">
    <property type="entry name" value="HISTIDINOL-PHOSPHATE AMINOTRANSFERASE-RELATED"/>
    <property type="match status" value="1"/>
</dbReference>
<dbReference type="GO" id="GO:0030170">
    <property type="term" value="F:pyridoxal phosphate binding"/>
    <property type="evidence" value="ECO:0007669"/>
    <property type="project" value="InterPro"/>
</dbReference>
<evidence type="ECO:0000313" key="12">
    <source>
        <dbReference type="Proteomes" id="UP000651482"/>
    </source>
</evidence>
<sequence length="353" mass="39064">MYALNEKVKNLVPYSPVVGTYPIRLDANESCFNASEALRAEFAEAMMQAAYNRYPDPSAGALCAAFAEYYGIDARYVTAGNGSDELISVIMNAFLLRGERMLTLTPDFSMYRFYGSLAEAECVEFPKDDMLKIDVDAVIATCRRENIRMLIFSNPCNPTSIGLDREAVRRLIRSVDALVVLDEAYMDFWDQSLLQEAPTYENLIVLRTCSKAFGMAALRLGFAVANDTLIRVLRAVKSPYNLNTVSQAAGAAVYRRKEEAKAAISRILASRDVLYAGCKALESQFPDRLAVLESVTNFVLIRTAEAKPIYEALLQKGIAVRLMKGCLRVTAGTEEEDRAVLSALESILKEGES</sequence>
<dbReference type="InterPro" id="IPR015424">
    <property type="entry name" value="PyrdxlP-dep_Trfase"/>
</dbReference>
<dbReference type="InterPro" id="IPR005861">
    <property type="entry name" value="HisP_aminotrans"/>
</dbReference>
<dbReference type="InterPro" id="IPR015421">
    <property type="entry name" value="PyrdxlP-dep_Trfase_major"/>
</dbReference>
<dbReference type="InterPro" id="IPR015422">
    <property type="entry name" value="PyrdxlP-dep_Trfase_small"/>
</dbReference>
<dbReference type="InterPro" id="IPR004839">
    <property type="entry name" value="Aminotransferase_I/II_large"/>
</dbReference>
<dbReference type="HAMAP" id="MF_01023">
    <property type="entry name" value="HisC_aminotrans_2"/>
    <property type="match status" value="1"/>
</dbReference>
<gene>
    <name evidence="9 11" type="primary">hisC</name>
    <name evidence="11" type="ORF">IAG03_10440</name>
</gene>
<dbReference type="EMBL" id="JACRSN010000016">
    <property type="protein sequence ID" value="MBC8534398.1"/>
    <property type="molecule type" value="Genomic_DNA"/>
</dbReference>
<keyword evidence="8 9" id="KW-0368">Histidine biosynthesis</keyword>
<dbReference type="Gene3D" id="3.90.1150.10">
    <property type="entry name" value="Aspartate Aminotransferase, domain 1"/>
    <property type="match status" value="1"/>
</dbReference>
<dbReference type="SUPFAM" id="SSF53383">
    <property type="entry name" value="PLP-dependent transferases"/>
    <property type="match status" value="1"/>
</dbReference>
<keyword evidence="7 9" id="KW-0663">Pyridoxal phosphate</keyword>
<comment type="catalytic activity">
    <reaction evidence="9">
        <text>L-histidinol phosphate + 2-oxoglutarate = 3-(imidazol-4-yl)-2-oxopropyl phosphate + L-glutamate</text>
        <dbReference type="Rhea" id="RHEA:23744"/>
        <dbReference type="ChEBI" id="CHEBI:16810"/>
        <dbReference type="ChEBI" id="CHEBI:29985"/>
        <dbReference type="ChEBI" id="CHEBI:57766"/>
        <dbReference type="ChEBI" id="CHEBI:57980"/>
        <dbReference type="EC" id="2.6.1.9"/>
    </reaction>
</comment>
<comment type="subunit">
    <text evidence="3 9">Homodimer.</text>
</comment>
<evidence type="ECO:0000256" key="9">
    <source>
        <dbReference type="HAMAP-Rule" id="MF_01023"/>
    </source>
</evidence>
<dbReference type="AlphaFoldDB" id="A0A926D9P0"/>
<evidence type="ECO:0000256" key="3">
    <source>
        <dbReference type="ARBA" id="ARBA00011738"/>
    </source>
</evidence>
<reference evidence="11" key="1">
    <citation type="submission" date="2020-08" db="EMBL/GenBank/DDBJ databases">
        <title>Genome public.</title>
        <authorList>
            <person name="Liu C."/>
            <person name="Sun Q."/>
        </authorList>
    </citation>
    <scope>NUCLEOTIDE SEQUENCE</scope>
    <source>
        <strain evidence="11">NSJ-40</strain>
    </source>
</reference>
<dbReference type="RefSeq" id="WP_249319979.1">
    <property type="nucleotide sequence ID" value="NZ_JACRSN010000016.1"/>
</dbReference>